<sequence>MRPRRYPYSGKRKKPIGQSIDLVARLFRLESQVISLANHEMFKMPSSRSSTV</sequence>
<protein>
    <submittedName>
        <fullName evidence="1">Uncharacterized protein</fullName>
    </submittedName>
</protein>
<evidence type="ECO:0000313" key="1">
    <source>
        <dbReference type="EMBL" id="VTE42047.1"/>
    </source>
</evidence>
<accession>A0A0T8LN70</accession>
<proteinExistence type="predicted"/>
<organism evidence="1 2">
    <name type="scientific">Streptococcus pneumoniae</name>
    <dbReference type="NCBI Taxonomy" id="1313"/>
    <lineage>
        <taxon>Bacteria</taxon>
        <taxon>Bacillati</taxon>
        <taxon>Bacillota</taxon>
        <taxon>Bacilli</taxon>
        <taxon>Lactobacillales</taxon>
        <taxon>Streptococcaceae</taxon>
        <taxon>Streptococcus</taxon>
    </lineage>
</organism>
<evidence type="ECO:0000313" key="2">
    <source>
        <dbReference type="Proteomes" id="UP000310997"/>
    </source>
</evidence>
<dbReference type="AlphaFoldDB" id="A0A0T8LN70"/>
<dbReference type="Proteomes" id="UP000310997">
    <property type="component" value="Unassembled WGS sequence"/>
</dbReference>
<name>A0A0T8LN70_STREE</name>
<gene>
    <name evidence="1" type="ORF">SAMEA4038883_02077</name>
</gene>
<reference evidence="1 2" key="1">
    <citation type="submission" date="2019-04" db="EMBL/GenBank/DDBJ databases">
        <authorList>
            <consortium name="Pathogen Informatics"/>
        </authorList>
    </citation>
    <scope>NUCLEOTIDE SEQUENCE [LARGE SCALE GENOMIC DNA]</scope>
    <source>
        <strain evidence="1 2">GPSC559</strain>
    </source>
</reference>
<dbReference type="EMBL" id="CABDLL010000018">
    <property type="protein sequence ID" value="VTE42047.1"/>
    <property type="molecule type" value="Genomic_DNA"/>
</dbReference>